<reference evidence="4 5" key="1">
    <citation type="submission" date="2016-07" db="EMBL/GenBank/DDBJ databases">
        <title>Pervasive Adenine N6-methylation of Active Genes in Fungi.</title>
        <authorList>
            <consortium name="DOE Joint Genome Institute"/>
            <person name="Mondo S.J."/>
            <person name="Dannebaum R.O."/>
            <person name="Kuo R.C."/>
            <person name="Labutti K."/>
            <person name="Haridas S."/>
            <person name="Kuo A."/>
            <person name="Salamov A."/>
            <person name="Ahrendt S.R."/>
            <person name="Lipzen A."/>
            <person name="Sullivan W."/>
            <person name="Andreopoulos W.B."/>
            <person name="Clum A."/>
            <person name="Lindquist E."/>
            <person name="Daum C."/>
            <person name="Ramamoorthy G.K."/>
            <person name="Gryganskyi A."/>
            <person name="Culley D."/>
            <person name="Magnuson J.K."/>
            <person name="James T.Y."/>
            <person name="O'Malley M.A."/>
            <person name="Stajich J.E."/>
            <person name="Spatafora J.W."/>
            <person name="Visel A."/>
            <person name="Grigoriev I.V."/>
        </authorList>
    </citation>
    <scope>NUCLEOTIDE SEQUENCE [LARGE SCALE GENOMIC DNA]</scope>
    <source>
        <strain evidence="4 5">62-1032</strain>
    </source>
</reference>
<sequence length="147" mass="15802">MGCSQDGVHAPPVSGISGNEQVGAWSVALSGGYEDDIDVGYAFTFTGSGGRDLKGTKAAPKNLRTAPQSSHQTFTAFNAALKRSVETKKPVRVIRGFKGHSCFAPREGYRYDGLYIITNAWQDVGESGFKVCKFSFIRMAGQVSPFP</sequence>
<dbReference type="SUPFAM" id="SSF88697">
    <property type="entry name" value="PUA domain-like"/>
    <property type="match status" value="1"/>
</dbReference>
<dbReference type="GO" id="GO:0005634">
    <property type="term" value="C:nucleus"/>
    <property type="evidence" value="ECO:0007669"/>
    <property type="project" value="UniProtKB-SubCell"/>
</dbReference>
<dbReference type="PANTHER" id="PTHR14140:SF27">
    <property type="entry name" value="OS04G0289800 PROTEIN"/>
    <property type="match status" value="1"/>
</dbReference>
<dbReference type="Proteomes" id="UP000193467">
    <property type="component" value="Unassembled WGS sequence"/>
</dbReference>
<evidence type="ECO:0000313" key="5">
    <source>
        <dbReference type="Proteomes" id="UP000193467"/>
    </source>
</evidence>
<organism evidence="4 5">
    <name type="scientific">Leucosporidium creatinivorum</name>
    <dbReference type="NCBI Taxonomy" id="106004"/>
    <lineage>
        <taxon>Eukaryota</taxon>
        <taxon>Fungi</taxon>
        <taxon>Dikarya</taxon>
        <taxon>Basidiomycota</taxon>
        <taxon>Pucciniomycotina</taxon>
        <taxon>Microbotryomycetes</taxon>
        <taxon>Leucosporidiales</taxon>
        <taxon>Leucosporidium</taxon>
    </lineage>
</organism>
<dbReference type="Pfam" id="PF02182">
    <property type="entry name" value="SAD_SRA"/>
    <property type="match status" value="1"/>
</dbReference>
<gene>
    <name evidence="4" type="ORF">BCR35DRAFT_246366</name>
</gene>
<keyword evidence="5" id="KW-1185">Reference proteome</keyword>
<dbReference type="OrthoDB" id="2536921at2759"/>
<protein>
    <submittedName>
        <fullName evidence="4">PUA-like domain-containing protein</fullName>
    </submittedName>
</protein>
<proteinExistence type="predicted"/>
<dbReference type="InParanoid" id="A0A1Y2DA80"/>
<dbReference type="GO" id="GO:0061630">
    <property type="term" value="F:ubiquitin protein ligase activity"/>
    <property type="evidence" value="ECO:0007669"/>
    <property type="project" value="TreeGrafter"/>
</dbReference>
<name>A0A1Y2DA80_9BASI</name>
<evidence type="ECO:0000313" key="4">
    <source>
        <dbReference type="EMBL" id="ORY56172.1"/>
    </source>
</evidence>
<comment type="subcellular location">
    <subcellularLocation>
        <location evidence="2">Nucleus</location>
    </subcellularLocation>
</comment>
<dbReference type="PROSITE" id="PS51015">
    <property type="entry name" value="YDG"/>
    <property type="match status" value="1"/>
</dbReference>
<dbReference type="GO" id="GO:0044027">
    <property type="term" value="P:negative regulation of gene expression via chromosomal CpG island methylation"/>
    <property type="evidence" value="ECO:0007669"/>
    <property type="project" value="TreeGrafter"/>
</dbReference>
<dbReference type="GO" id="GO:0016567">
    <property type="term" value="P:protein ubiquitination"/>
    <property type="evidence" value="ECO:0007669"/>
    <property type="project" value="TreeGrafter"/>
</dbReference>
<evidence type="ECO:0000259" key="3">
    <source>
        <dbReference type="PROSITE" id="PS51015"/>
    </source>
</evidence>
<evidence type="ECO:0000256" key="1">
    <source>
        <dbReference type="ARBA" id="ARBA00023242"/>
    </source>
</evidence>
<dbReference type="SMART" id="SM00466">
    <property type="entry name" value="SRA"/>
    <property type="match status" value="1"/>
</dbReference>
<evidence type="ECO:0000256" key="2">
    <source>
        <dbReference type="PROSITE-ProRule" id="PRU00358"/>
    </source>
</evidence>
<dbReference type="Gene3D" id="2.30.280.10">
    <property type="entry name" value="SRA-YDG"/>
    <property type="match status" value="1"/>
</dbReference>
<comment type="caution">
    <text evidence="4">The sequence shown here is derived from an EMBL/GenBank/DDBJ whole genome shotgun (WGS) entry which is preliminary data.</text>
</comment>
<dbReference type="AlphaFoldDB" id="A0A1Y2DA80"/>
<accession>A0A1Y2DA80</accession>
<dbReference type="PANTHER" id="PTHR14140">
    <property type="entry name" value="E3 UBIQUITIN-PROTEIN LIGASE UHRF-RELATED"/>
    <property type="match status" value="1"/>
</dbReference>
<feature type="non-terminal residue" evidence="4">
    <location>
        <position position="147"/>
    </location>
</feature>
<dbReference type="InterPro" id="IPR036987">
    <property type="entry name" value="SRA-YDG_sf"/>
</dbReference>
<dbReference type="EMBL" id="MCGR01000087">
    <property type="protein sequence ID" value="ORY56172.1"/>
    <property type="molecule type" value="Genomic_DNA"/>
</dbReference>
<feature type="domain" description="YDG" evidence="3">
    <location>
        <begin position="1"/>
        <end position="138"/>
    </location>
</feature>
<dbReference type="STRING" id="106004.A0A1Y2DA80"/>
<dbReference type="InterPro" id="IPR003105">
    <property type="entry name" value="SRA_YDG"/>
</dbReference>
<dbReference type="InterPro" id="IPR015947">
    <property type="entry name" value="PUA-like_sf"/>
</dbReference>
<keyword evidence="1 2" id="KW-0539">Nucleus</keyword>
<dbReference type="InterPro" id="IPR045134">
    <property type="entry name" value="UHRF1/2-like"/>
</dbReference>